<comment type="caution">
    <text evidence="3">The sequence shown here is derived from an EMBL/GenBank/DDBJ whole genome shotgun (WGS) entry which is preliminary data.</text>
</comment>
<name>A0A8T3VF63_9EURY</name>
<dbReference type="SMART" id="SM00062">
    <property type="entry name" value="PBPb"/>
    <property type="match status" value="1"/>
</dbReference>
<dbReference type="EMBL" id="SUTK01000021">
    <property type="protein sequence ID" value="MBE6501914.1"/>
    <property type="molecule type" value="Genomic_DNA"/>
</dbReference>
<accession>A0A8T3VF63</accession>
<dbReference type="CDD" id="cd00996">
    <property type="entry name" value="PBP2_AatB_like"/>
    <property type="match status" value="1"/>
</dbReference>
<evidence type="ECO:0000313" key="4">
    <source>
        <dbReference type="Proteomes" id="UP000783037"/>
    </source>
</evidence>
<dbReference type="InterPro" id="IPR001638">
    <property type="entry name" value="Solute-binding_3/MltF_N"/>
</dbReference>
<dbReference type="Proteomes" id="UP000783037">
    <property type="component" value="Unassembled WGS sequence"/>
</dbReference>
<organism evidence="3 4">
    <name type="scientific">Methanobrevibacter thaueri</name>
    <dbReference type="NCBI Taxonomy" id="190975"/>
    <lineage>
        <taxon>Archaea</taxon>
        <taxon>Methanobacteriati</taxon>
        <taxon>Methanobacteriota</taxon>
        <taxon>Methanomada group</taxon>
        <taxon>Methanobacteria</taxon>
        <taxon>Methanobacteriales</taxon>
        <taxon>Methanobacteriaceae</taxon>
        <taxon>Methanobrevibacter</taxon>
    </lineage>
</organism>
<proteinExistence type="predicted"/>
<keyword evidence="1" id="KW-0732">Signal</keyword>
<reference evidence="3" key="1">
    <citation type="submission" date="2019-04" db="EMBL/GenBank/DDBJ databases">
        <title>Evolution of Biomass-Degrading Anaerobic Consortia Revealed by Metagenomics.</title>
        <authorList>
            <person name="Peng X."/>
        </authorList>
    </citation>
    <scope>NUCLEOTIDE SEQUENCE</scope>
    <source>
        <strain evidence="3">SIG18</strain>
    </source>
</reference>
<evidence type="ECO:0000259" key="2">
    <source>
        <dbReference type="SMART" id="SM00062"/>
    </source>
</evidence>
<feature type="domain" description="Solute-binding protein family 3/N-terminal" evidence="2">
    <location>
        <begin position="44"/>
        <end position="268"/>
    </location>
</feature>
<dbReference type="PANTHER" id="PTHR35936">
    <property type="entry name" value="MEMBRANE-BOUND LYTIC MUREIN TRANSGLYCOSYLASE F"/>
    <property type="match status" value="1"/>
</dbReference>
<dbReference type="PANTHER" id="PTHR35936:SF34">
    <property type="entry name" value="ABC TRANSPORTER EXTRACELLULAR-BINDING PROTEIN YCKB-RELATED"/>
    <property type="match status" value="1"/>
</dbReference>
<dbReference type="SUPFAM" id="SSF53850">
    <property type="entry name" value="Periplasmic binding protein-like II"/>
    <property type="match status" value="1"/>
</dbReference>
<evidence type="ECO:0000256" key="1">
    <source>
        <dbReference type="ARBA" id="ARBA00022729"/>
    </source>
</evidence>
<dbReference type="RefSeq" id="WP_303739008.1">
    <property type="nucleotide sequence ID" value="NZ_SUTK01000021.1"/>
</dbReference>
<evidence type="ECO:0000313" key="3">
    <source>
        <dbReference type="EMBL" id="MBE6501914.1"/>
    </source>
</evidence>
<dbReference type="Pfam" id="PF00497">
    <property type="entry name" value="SBP_bac_3"/>
    <property type="match status" value="1"/>
</dbReference>
<protein>
    <submittedName>
        <fullName evidence="3">Amino acid ABC transporter substrate-binding protein</fullName>
    </submittedName>
</protein>
<dbReference type="AlphaFoldDB" id="A0A8T3VF63"/>
<sequence length="276" mass="31060">MNKKIILVFTLVLAAFLTVGAVSAEGFLDFLNGDSSSGSNDEKTFVVGFSEFPPFGYKDANGEYIGFDLDLAKEVAKRNNWTFKAQPIIDWESKEVELNANEIDCIWSEFTIDGREDDYTWSDPYFNSSQVIVVKSNSGIDSLDDLNGKVLEVQSESSAYNAIQNNKTLKDSFAEINKVGDDDTALMDLGSGICDAVIMDFPSANYRITERFHDTDFKILDEHVTHEKYGVAFKKGNDEMRDQVQKTLDEMFKDGTVDKIAQKYDDYGISEELLHM</sequence>
<dbReference type="Gene3D" id="3.40.190.10">
    <property type="entry name" value="Periplasmic binding protein-like II"/>
    <property type="match status" value="2"/>
</dbReference>
<gene>
    <name evidence="3" type="ORF">E7Z79_05675</name>
</gene>